<feature type="region of interest" description="Disordered" evidence="1">
    <location>
        <begin position="1"/>
        <end position="50"/>
    </location>
</feature>
<dbReference type="InterPro" id="IPR050570">
    <property type="entry name" value="Cell_wall_metabolism_enzyme"/>
</dbReference>
<sequence>MPRTPATTPATRTATATAPATRTPAPATSATSTTSTARVAAGPAPRLLGAPRPDAVLRRVREAAVPAFALLLATLFFSSNVTPASASDLGGSGIPVSTAAPMTGQTLAASLVVLAVADRDSYGVTDPPPPPPPEPEPAAVEQTVTGSSSSSAVVGGVGAVASGGGTIVNSGTGDIRWPFPGSVVLSSGFGPRSAPCAACSSMHMGLDMTPGGGTPIGAVAAGTVRIAGVHAQFGTYVVIDHMIDGGLVSTMYAHMRSGSSPLTVGQQVGVGELVGAVGRTGVATGEHLHFEVLMGGSTQIDPKAWLDANAGRTL</sequence>
<dbReference type="Pfam" id="PF01551">
    <property type="entry name" value="Peptidase_M23"/>
    <property type="match status" value="1"/>
</dbReference>
<accession>A0A7W3JJP3</accession>
<dbReference type="PANTHER" id="PTHR21666">
    <property type="entry name" value="PEPTIDASE-RELATED"/>
    <property type="match status" value="1"/>
</dbReference>
<dbReference type="Gene3D" id="2.70.70.10">
    <property type="entry name" value="Glucose Permease (Domain IIA)"/>
    <property type="match status" value="1"/>
</dbReference>
<feature type="region of interest" description="Disordered" evidence="1">
    <location>
        <begin position="120"/>
        <end position="143"/>
    </location>
</feature>
<organism evidence="3 4">
    <name type="scientific">Frigoribacterium faeni</name>
    <dbReference type="NCBI Taxonomy" id="145483"/>
    <lineage>
        <taxon>Bacteria</taxon>
        <taxon>Bacillati</taxon>
        <taxon>Actinomycetota</taxon>
        <taxon>Actinomycetes</taxon>
        <taxon>Micrococcales</taxon>
        <taxon>Microbacteriaceae</taxon>
        <taxon>Frigoribacterium</taxon>
    </lineage>
</organism>
<name>A0A7W3JJP3_9MICO</name>
<gene>
    <name evidence="3" type="ORF">FB463_002228</name>
</gene>
<dbReference type="CDD" id="cd12797">
    <property type="entry name" value="M23_peptidase"/>
    <property type="match status" value="1"/>
</dbReference>
<comment type="caution">
    <text evidence="3">The sequence shown here is derived from an EMBL/GenBank/DDBJ whole genome shotgun (WGS) entry which is preliminary data.</text>
</comment>
<dbReference type="OrthoDB" id="1099523at2"/>
<keyword evidence="3" id="KW-0378">Hydrolase</keyword>
<proteinExistence type="predicted"/>
<dbReference type="Proteomes" id="UP000522688">
    <property type="component" value="Unassembled WGS sequence"/>
</dbReference>
<dbReference type="AlphaFoldDB" id="A0A7W3JJP3"/>
<reference evidence="3 4" key="1">
    <citation type="submission" date="2020-07" db="EMBL/GenBank/DDBJ databases">
        <title>Sequencing the genomes of 1000 actinobacteria strains.</title>
        <authorList>
            <person name="Klenk H.-P."/>
        </authorList>
    </citation>
    <scope>NUCLEOTIDE SEQUENCE [LARGE SCALE GENOMIC DNA]</scope>
    <source>
        <strain evidence="3 4">DSM 10309</strain>
    </source>
</reference>
<dbReference type="RefSeq" id="WP_146856570.1">
    <property type="nucleotide sequence ID" value="NZ_BAAAHR010000003.1"/>
</dbReference>
<dbReference type="SUPFAM" id="SSF51261">
    <property type="entry name" value="Duplicated hybrid motif"/>
    <property type="match status" value="1"/>
</dbReference>
<dbReference type="InterPro" id="IPR016047">
    <property type="entry name" value="M23ase_b-sheet_dom"/>
</dbReference>
<evidence type="ECO:0000313" key="4">
    <source>
        <dbReference type="Proteomes" id="UP000522688"/>
    </source>
</evidence>
<protein>
    <submittedName>
        <fullName evidence="3">Murein DD-endopeptidase MepM/ murein hydrolase activator NlpD</fullName>
    </submittedName>
</protein>
<dbReference type="GO" id="GO:0004222">
    <property type="term" value="F:metalloendopeptidase activity"/>
    <property type="evidence" value="ECO:0007669"/>
    <property type="project" value="TreeGrafter"/>
</dbReference>
<dbReference type="EMBL" id="JACGWW010000002">
    <property type="protein sequence ID" value="MBA8813979.1"/>
    <property type="molecule type" value="Genomic_DNA"/>
</dbReference>
<dbReference type="InterPro" id="IPR011055">
    <property type="entry name" value="Dup_hybrid_motif"/>
</dbReference>
<feature type="domain" description="M23ase beta-sheet core" evidence="2">
    <location>
        <begin position="202"/>
        <end position="302"/>
    </location>
</feature>
<evidence type="ECO:0000313" key="3">
    <source>
        <dbReference type="EMBL" id="MBA8813979.1"/>
    </source>
</evidence>
<evidence type="ECO:0000256" key="1">
    <source>
        <dbReference type="SAM" id="MobiDB-lite"/>
    </source>
</evidence>
<evidence type="ECO:0000259" key="2">
    <source>
        <dbReference type="Pfam" id="PF01551"/>
    </source>
</evidence>
<feature type="compositionally biased region" description="Pro residues" evidence="1">
    <location>
        <begin position="126"/>
        <end position="136"/>
    </location>
</feature>
<dbReference type="PANTHER" id="PTHR21666:SF270">
    <property type="entry name" value="MUREIN HYDROLASE ACTIVATOR ENVC"/>
    <property type="match status" value="1"/>
</dbReference>